<evidence type="ECO:0000313" key="2">
    <source>
        <dbReference type="EMBL" id="PWK89574.1"/>
    </source>
</evidence>
<evidence type="ECO:0000259" key="1">
    <source>
        <dbReference type="Pfam" id="PF05050"/>
    </source>
</evidence>
<evidence type="ECO:0000313" key="4">
    <source>
        <dbReference type="Proteomes" id="UP000246005"/>
    </source>
</evidence>
<dbReference type="InterPro" id="IPR006342">
    <property type="entry name" value="FkbM_mtfrase"/>
</dbReference>
<sequence>MVKRTANRFGIDITRNPFPRRLATLCDLLDVRAVLDVGANAGQYATLLRDAGYRGEIVSCEPLAAPFAALSARAANDSRWHVEQFALGAEAGTVPVHVAANSFSSSVLPMLDAHLNAAPESRYVGVEESTMSTVDEMLARHGLDPARTLLKIDVQGYEWEVLRGAARSLSGLLAVQVELSTVSLYAGQRLMGDIVDLLVGHEFVQWTLEPGFSDPRSGRMLQCDGVFVRSSAVEEPR</sequence>
<name>A0A316IB47_9PSEU</name>
<dbReference type="Gene3D" id="3.40.50.150">
    <property type="entry name" value="Vaccinia Virus protein VP39"/>
    <property type="match status" value="1"/>
</dbReference>
<dbReference type="InterPro" id="IPR029063">
    <property type="entry name" value="SAM-dependent_MTases_sf"/>
</dbReference>
<dbReference type="EMBL" id="QLTT01000011">
    <property type="protein sequence ID" value="RAS60646.1"/>
    <property type="molecule type" value="Genomic_DNA"/>
</dbReference>
<dbReference type="PANTHER" id="PTHR36973">
    <property type="entry name" value="SLL1456 PROTEIN-RELATED"/>
    <property type="match status" value="1"/>
</dbReference>
<evidence type="ECO:0000313" key="3">
    <source>
        <dbReference type="EMBL" id="RAS60646.1"/>
    </source>
</evidence>
<comment type="caution">
    <text evidence="2">The sequence shown here is derived from an EMBL/GenBank/DDBJ whole genome shotgun (WGS) entry which is preliminary data.</text>
</comment>
<dbReference type="Proteomes" id="UP000248714">
    <property type="component" value="Unassembled WGS sequence"/>
</dbReference>
<gene>
    <name evidence="3" type="ORF">C8D87_11164</name>
    <name evidence="2" type="ORF">C8D88_102849</name>
</gene>
<reference evidence="2 4" key="1">
    <citation type="submission" date="2018-05" db="EMBL/GenBank/DDBJ databases">
        <title>Genomic Encyclopedia of Type Strains, Phase IV (KMG-IV): sequencing the most valuable type-strain genomes for metagenomic binning, comparative biology and taxonomic classification.</title>
        <authorList>
            <person name="Goeker M."/>
        </authorList>
    </citation>
    <scope>NUCLEOTIDE SEQUENCE [LARGE SCALE GENOMIC DNA]</scope>
    <source>
        <strain evidence="3 5">DSM 45479</strain>
        <strain evidence="2 4">DSM 45480</strain>
    </source>
</reference>
<protein>
    <submittedName>
        <fullName evidence="2">FkbM family methyltransferase</fullName>
    </submittedName>
</protein>
<accession>A0A316IB47</accession>
<dbReference type="RefSeq" id="WP_170154853.1">
    <property type="nucleotide sequence ID" value="NZ_QGHB01000002.1"/>
</dbReference>
<dbReference type="InterPro" id="IPR053188">
    <property type="entry name" value="FkbM_Methyltransferase"/>
</dbReference>
<feature type="domain" description="Methyltransferase FkbM" evidence="1">
    <location>
        <begin position="36"/>
        <end position="199"/>
    </location>
</feature>
<organism evidence="2 4">
    <name type="scientific">Lentzea atacamensis</name>
    <dbReference type="NCBI Taxonomy" id="531938"/>
    <lineage>
        <taxon>Bacteria</taxon>
        <taxon>Bacillati</taxon>
        <taxon>Actinomycetota</taxon>
        <taxon>Actinomycetes</taxon>
        <taxon>Pseudonocardiales</taxon>
        <taxon>Pseudonocardiaceae</taxon>
        <taxon>Lentzea</taxon>
    </lineage>
</organism>
<dbReference type="EMBL" id="QGHB01000002">
    <property type="protein sequence ID" value="PWK89574.1"/>
    <property type="molecule type" value="Genomic_DNA"/>
</dbReference>
<dbReference type="Pfam" id="PF05050">
    <property type="entry name" value="Methyltransf_21"/>
    <property type="match status" value="1"/>
</dbReference>
<dbReference type="GO" id="GO:0032259">
    <property type="term" value="P:methylation"/>
    <property type="evidence" value="ECO:0007669"/>
    <property type="project" value="UniProtKB-KW"/>
</dbReference>
<proteinExistence type="predicted"/>
<dbReference type="Proteomes" id="UP000246005">
    <property type="component" value="Unassembled WGS sequence"/>
</dbReference>
<dbReference type="PANTHER" id="PTHR36973:SF4">
    <property type="entry name" value="NODULATION PROTEIN"/>
    <property type="match status" value="1"/>
</dbReference>
<dbReference type="AlphaFoldDB" id="A0A316IB47"/>
<dbReference type="GO" id="GO:0008171">
    <property type="term" value="F:O-methyltransferase activity"/>
    <property type="evidence" value="ECO:0007669"/>
    <property type="project" value="TreeGrafter"/>
</dbReference>
<dbReference type="SUPFAM" id="SSF53335">
    <property type="entry name" value="S-adenosyl-L-methionine-dependent methyltransferases"/>
    <property type="match status" value="1"/>
</dbReference>
<keyword evidence="2" id="KW-0808">Transferase</keyword>
<evidence type="ECO:0000313" key="5">
    <source>
        <dbReference type="Proteomes" id="UP000248714"/>
    </source>
</evidence>
<keyword evidence="2" id="KW-0489">Methyltransferase</keyword>
<dbReference type="NCBIfam" id="TIGR01444">
    <property type="entry name" value="fkbM_fam"/>
    <property type="match status" value="1"/>
</dbReference>
<keyword evidence="5" id="KW-1185">Reference proteome</keyword>